<dbReference type="NCBIfam" id="NF011678">
    <property type="entry name" value="PRK15098.1"/>
    <property type="match status" value="1"/>
</dbReference>
<dbReference type="InterPro" id="IPR036962">
    <property type="entry name" value="Glyco_hydro_3_N_sf"/>
</dbReference>
<dbReference type="SUPFAM" id="SSF51445">
    <property type="entry name" value="(Trans)glycosidases"/>
    <property type="match status" value="1"/>
</dbReference>
<dbReference type="PROSITE" id="PS51257">
    <property type="entry name" value="PROKAR_LIPOPROTEIN"/>
    <property type="match status" value="1"/>
</dbReference>
<evidence type="ECO:0000256" key="3">
    <source>
        <dbReference type="SAM" id="SignalP"/>
    </source>
</evidence>
<accession>A0ABQ1JYY7</accession>
<feature type="domain" description="Fibronectin type III-like" evidence="4">
    <location>
        <begin position="672"/>
        <end position="741"/>
    </location>
</feature>
<dbReference type="Gene3D" id="3.20.20.300">
    <property type="entry name" value="Glycoside hydrolase, family 3, N-terminal domain"/>
    <property type="match status" value="1"/>
</dbReference>
<keyword evidence="2 5" id="KW-0378">Hydrolase</keyword>
<protein>
    <submittedName>
        <fullName evidence="5">Glycosyl hydrolase</fullName>
    </submittedName>
</protein>
<dbReference type="InterPro" id="IPR050288">
    <property type="entry name" value="Cellulose_deg_GH3"/>
</dbReference>
<dbReference type="PRINTS" id="PR00133">
    <property type="entry name" value="GLHYDRLASE3"/>
</dbReference>
<dbReference type="Gene3D" id="2.60.40.10">
    <property type="entry name" value="Immunoglobulins"/>
    <property type="match status" value="1"/>
</dbReference>
<keyword evidence="3" id="KW-0732">Signal</keyword>
<dbReference type="InterPro" id="IPR001764">
    <property type="entry name" value="Glyco_hydro_3_N"/>
</dbReference>
<dbReference type="EMBL" id="BMKF01000003">
    <property type="protein sequence ID" value="GGB80968.1"/>
    <property type="molecule type" value="Genomic_DNA"/>
</dbReference>
<evidence type="ECO:0000259" key="4">
    <source>
        <dbReference type="SMART" id="SM01217"/>
    </source>
</evidence>
<comment type="similarity">
    <text evidence="1">Belongs to the glycosyl hydrolase 3 family.</text>
</comment>
<evidence type="ECO:0000313" key="5">
    <source>
        <dbReference type="EMBL" id="GGB80968.1"/>
    </source>
</evidence>
<evidence type="ECO:0000256" key="1">
    <source>
        <dbReference type="ARBA" id="ARBA00005336"/>
    </source>
</evidence>
<dbReference type="Gene3D" id="3.40.50.1700">
    <property type="entry name" value="Glycoside hydrolase family 3 C-terminal domain"/>
    <property type="match status" value="1"/>
</dbReference>
<proteinExistence type="inferred from homology"/>
<dbReference type="InterPro" id="IPR013783">
    <property type="entry name" value="Ig-like_fold"/>
</dbReference>
<name>A0ABQ1JYY7_9PROT</name>
<feature type="chain" id="PRO_5045433270" evidence="3">
    <location>
        <begin position="26"/>
        <end position="758"/>
    </location>
</feature>
<dbReference type="InterPro" id="IPR036881">
    <property type="entry name" value="Glyco_hydro_3_C_sf"/>
</dbReference>
<dbReference type="Pfam" id="PF01915">
    <property type="entry name" value="Glyco_hydro_3_C"/>
    <property type="match status" value="1"/>
</dbReference>
<keyword evidence="6" id="KW-1185">Reference proteome</keyword>
<dbReference type="RefSeq" id="WP_198943757.1">
    <property type="nucleotide sequence ID" value="NZ_BMKF01000003.1"/>
</dbReference>
<dbReference type="SMART" id="SM01217">
    <property type="entry name" value="Fn3_like"/>
    <property type="match status" value="1"/>
</dbReference>
<comment type="caution">
    <text evidence="5">The sequence shown here is derived from an EMBL/GenBank/DDBJ whole genome shotgun (WGS) entry which is preliminary data.</text>
</comment>
<sequence length="758" mass="80925">MNLVSLKTGAALVAALVLSSCAATAKQPASSDETVDALIAQMTLEEKIGQLTQFSDLGDTTGPAPNDDLQRRRLDLVTSGTVGSMLNVIGLENIRTIQDYAVNESRLGIPVLFAYDVVHGYKTIFPLPLAEAASWDLDMMEETARIAGAEAAADGLNWTFAPMIDISRDARWGRVMEGAGEDPYLGAKIAVARVRGFQGDDLSDPLTIAATAKHFAGYGFAEAGRDYNTVDVGTVTVHNIMLPPFRAAIEQAGAATVMNAFNVLNGVPATGDRALQRDLLKGKWGFEGFIVSDWGSGLEMINHGFAENERDAALKAIMAGSDMDMESYVYFNHLAELVEAGEVPIALVDDAVRRILKVKADLGLFEDPYRYIDEARAEATIMAPEHLDAARRMAERSVVLLKNDGGLLPLKQNDNIALIGALAADKDSPIGNWRAMGASDSAVSLVEGFEAAGLNFSYSEGAAVEIGDAGFPNEVIVNMDDRSGFDAAVAAARTADKVVIVLGEDGLQSGEGRSRAHLGFPGVQQELLEAVRAANENVILVVMSGRPLVLTWADENVPAIVQAWHLGSESGHALTNVLTGAYNPSGKLPMSFPRSVGQLPLYYNHLNTGRPDEIAEVFWSHYIDEKNTPLYAFGHGLSYTEFAYSGLSVTPTATGASVEVSVQNTGDVAGEEVVQLYIRDRTASVSRPVRELKGFEKIALEPGEAKSVSFTLGPDELGFYNGMGDFLVEPGTFDVFVGGSSNATLSAQFDLKAATAID</sequence>
<dbReference type="PANTHER" id="PTHR42715">
    <property type="entry name" value="BETA-GLUCOSIDASE"/>
    <property type="match status" value="1"/>
</dbReference>
<dbReference type="Pfam" id="PF14310">
    <property type="entry name" value="Fn3-like"/>
    <property type="match status" value="1"/>
</dbReference>
<dbReference type="InterPro" id="IPR017853">
    <property type="entry name" value="GH"/>
</dbReference>
<feature type="signal peptide" evidence="3">
    <location>
        <begin position="1"/>
        <end position="25"/>
    </location>
</feature>
<dbReference type="SUPFAM" id="SSF52279">
    <property type="entry name" value="Beta-D-glucan exohydrolase, C-terminal domain"/>
    <property type="match status" value="1"/>
</dbReference>
<evidence type="ECO:0000313" key="6">
    <source>
        <dbReference type="Proteomes" id="UP000628854"/>
    </source>
</evidence>
<evidence type="ECO:0000256" key="2">
    <source>
        <dbReference type="ARBA" id="ARBA00022801"/>
    </source>
</evidence>
<gene>
    <name evidence="5" type="ORF">GCM10011503_32190</name>
</gene>
<dbReference type="InterPro" id="IPR002772">
    <property type="entry name" value="Glyco_hydro_3_C"/>
</dbReference>
<dbReference type="GO" id="GO:0016787">
    <property type="term" value="F:hydrolase activity"/>
    <property type="evidence" value="ECO:0007669"/>
    <property type="project" value="UniProtKB-KW"/>
</dbReference>
<dbReference type="Pfam" id="PF00933">
    <property type="entry name" value="Glyco_hydro_3"/>
    <property type="match status" value="1"/>
</dbReference>
<organism evidence="5 6">
    <name type="scientific">Henriciella pelagia</name>
    <dbReference type="NCBI Taxonomy" id="1977912"/>
    <lineage>
        <taxon>Bacteria</taxon>
        <taxon>Pseudomonadati</taxon>
        <taxon>Pseudomonadota</taxon>
        <taxon>Alphaproteobacteria</taxon>
        <taxon>Hyphomonadales</taxon>
        <taxon>Hyphomonadaceae</taxon>
        <taxon>Henriciella</taxon>
    </lineage>
</organism>
<dbReference type="Proteomes" id="UP000628854">
    <property type="component" value="Unassembled WGS sequence"/>
</dbReference>
<dbReference type="PANTHER" id="PTHR42715:SF10">
    <property type="entry name" value="BETA-GLUCOSIDASE"/>
    <property type="match status" value="1"/>
</dbReference>
<reference evidence="6" key="1">
    <citation type="journal article" date="2019" name="Int. J. Syst. Evol. Microbiol.">
        <title>The Global Catalogue of Microorganisms (GCM) 10K type strain sequencing project: providing services to taxonomists for standard genome sequencing and annotation.</title>
        <authorList>
            <consortium name="The Broad Institute Genomics Platform"/>
            <consortium name="The Broad Institute Genome Sequencing Center for Infectious Disease"/>
            <person name="Wu L."/>
            <person name="Ma J."/>
        </authorList>
    </citation>
    <scope>NUCLEOTIDE SEQUENCE [LARGE SCALE GENOMIC DNA]</scope>
    <source>
        <strain evidence="6">CGMCC 1.15928</strain>
    </source>
</reference>
<dbReference type="InterPro" id="IPR026891">
    <property type="entry name" value="Fn3-like"/>
</dbReference>